<dbReference type="InterPro" id="IPR018710">
    <property type="entry name" value="DUF2232"/>
</dbReference>
<proteinExistence type="predicted"/>
<accession>A0A1H9FA41</accession>
<dbReference type="EMBL" id="FOFO01000025">
    <property type="protein sequence ID" value="SEQ34810.1"/>
    <property type="molecule type" value="Genomic_DNA"/>
</dbReference>
<dbReference type="Proteomes" id="UP000199496">
    <property type="component" value="Unassembled WGS sequence"/>
</dbReference>
<keyword evidence="3" id="KW-1185">Reference proteome</keyword>
<evidence type="ECO:0000256" key="1">
    <source>
        <dbReference type="SAM" id="Phobius"/>
    </source>
</evidence>
<gene>
    <name evidence="2" type="ORF">SAMN05421693_12530</name>
</gene>
<dbReference type="AlphaFoldDB" id="A0A1H9FA41"/>
<organism evidence="2 3">
    <name type="scientific">Ectothiorhodospira magna</name>
    <dbReference type="NCBI Taxonomy" id="867345"/>
    <lineage>
        <taxon>Bacteria</taxon>
        <taxon>Pseudomonadati</taxon>
        <taxon>Pseudomonadota</taxon>
        <taxon>Gammaproteobacteria</taxon>
        <taxon>Chromatiales</taxon>
        <taxon>Ectothiorhodospiraceae</taxon>
        <taxon>Ectothiorhodospira</taxon>
    </lineage>
</organism>
<feature type="transmembrane region" description="Helical" evidence="1">
    <location>
        <begin position="76"/>
        <end position="95"/>
    </location>
</feature>
<keyword evidence="1" id="KW-0812">Transmembrane</keyword>
<name>A0A1H9FA41_9GAMM</name>
<feature type="transmembrane region" description="Helical" evidence="1">
    <location>
        <begin position="230"/>
        <end position="249"/>
    </location>
</feature>
<feature type="transmembrane region" description="Helical" evidence="1">
    <location>
        <begin position="203"/>
        <end position="224"/>
    </location>
</feature>
<sequence>MRQLASFIMQSRLRAVTVTVGFGVIGLLIPPLALVSSAAVALVTLRVGLQQALAVVALAAVVVSLIGWVAGLSPMVGLVTALVQWVPALALAAVLRSTVSWAATLTSGILMGCGVVLMLHLSVPDITQMWYSVLQQTVGPLFDTSAMNAQEREEAFRQAAAVMTGMLAAVSLLALSLSLLLARYWQSVLYNPGGFAQEFHQLSLGRVPALLLLVLLVLGLFAGVSLMFELSLVFLAAFFLHGLAVIHGINRKLNLSRLWLVMTYVVMAFALPQMMVVLATLGMVDSFVDLRGRMGQAGNDAP</sequence>
<dbReference type="Pfam" id="PF09991">
    <property type="entry name" value="DUF2232"/>
    <property type="match status" value="1"/>
</dbReference>
<dbReference type="STRING" id="867345.SAMN05421693_12530"/>
<feature type="transmembrane region" description="Helical" evidence="1">
    <location>
        <begin position="261"/>
        <end position="284"/>
    </location>
</feature>
<reference evidence="2 3" key="1">
    <citation type="submission" date="2016-10" db="EMBL/GenBank/DDBJ databases">
        <authorList>
            <person name="de Groot N.N."/>
        </authorList>
    </citation>
    <scope>NUCLEOTIDE SEQUENCE [LARGE SCALE GENOMIC DNA]</scope>
    <source>
        <strain evidence="2 3">B7-7</strain>
    </source>
</reference>
<protein>
    <submittedName>
        <fullName evidence="2">Uncharacterized conserved protein YybS, DUF2232 family</fullName>
    </submittedName>
</protein>
<feature type="transmembrane region" description="Helical" evidence="1">
    <location>
        <begin position="52"/>
        <end position="70"/>
    </location>
</feature>
<feature type="transmembrane region" description="Helical" evidence="1">
    <location>
        <begin position="20"/>
        <end position="45"/>
    </location>
</feature>
<dbReference type="OrthoDB" id="5659946at2"/>
<feature type="transmembrane region" description="Helical" evidence="1">
    <location>
        <begin position="159"/>
        <end position="182"/>
    </location>
</feature>
<evidence type="ECO:0000313" key="2">
    <source>
        <dbReference type="EMBL" id="SEQ34810.1"/>
    </source>
</evidence>
<keyword evidence="1" id="KW-1133">Transmembrane helix</keyword>
<evidence type="ECO:0000313" key="3">
    <source>
        <dbReference type="Proteomes" id="UP000199496"/>
    </source>
</evidence>
<feature type="transmembrane region" description="Helical" evidence="1">
    <location>
        <begin position="102"/>
        <end position="123"/>
    </location>
</feature>
<keyword evidence="1" id="KW-0472">Membrane</keyword>